<evidence type="ECO:0000313" key="2">
    <source>
        <dbReference type="Proteomes" id="UP001162501"/>
    </source>
</evidence>
<gene>
    <name evidence="1" type="ORF">MRATA1EN22A_LOCUS24832</name>
</gene>
<evidence type="ECO:0000313" key="1">
    <source>
        <dbReference type="EMBL" id="CAN0536791.1"/>
    </source>
</evidence>
<dbReference type="Proteomes" id="UP001162501">
    <property type="component" value="Chromosome 6"/>
</dbReference>
<name>A0AC60A2B5_RANTA</name>
<sequence length="105" mass="11859">MEFRKMVMITLYAKQKKRHRCTEQTFGLWGKARVGCFERTACILSRVKQITSPGGMHETSARAWYTGKTQRNRVEKEVGGGIGMGNTCNSMADSCQCMTKPTEML</sequence>
<organism evidence="1 2">
    <name type="scientific">Rangifer tarandus platyrhynchus</name>
    <name type="common">Svalbard reindeer</name>
    <dbReference type="NCBI Taxonomy" id="3082113"/>
    <lineage>
        <taxon>Eukaryota</taxon>
        <taxon>Metazoa</taxon>
        <taxon>Chordata</taxon>
        <taxon>Craniata</taxon>
        <taxon>Vertebrata</taxon>
        <taxon>Euteleostomi</taxon>
        <taxon>Mammalia</taxon>
        <taxon>Eutheria</taxon>
        <taxon>Laurasiatheria</taxon>
        <taxon>Artiodactyla</taxon>
        <taxon>Ruminantia</taxon>
        <taxon>Pecora</taxon>
        <taxon>Cervidae</taxon>
        <taxon>Odocoileinae</taxon>
        <taxon>Rangifer</taxon>
    </lineage>
</organism>
<reference evidence="1" key="1">
    <citation type="submission" date="2023-05" db="EMBL/GenBank/DDBJ databases">
        <authorList>
            <consortium name="ELIXIR-Norway"/>
        </authorList>
    </citation>
    <scope>NUCLEOTIDE SEQUENCE</scope>
</reference>
<protein>
    <submittedName>
        <fullName evidence="1">Uncharacterized protein</fullName>
    </submittedName>
</protein>
<accession>A0AC60A2B5</accession>
<dbReference type="EMBL" id="OX596090">
    <property type="protein sequence ID" value="CAN0536791.1"/>
    <property type="molecule type" value="Genomic_DNA"/>
</dbReference>
<proteinExistence type="predicted"/>
<reference evidence="1" key="2">
    <citation type="submission" date="2025-03" db="EMBL/GenBank/DDBJ databases">
        <authorList>
            <consortium name="ELIXIR-Norway"/>
            <consortium name="Elixir Norway"/>
        </authorList>
    </citation>
    <scope>NUCLEOTIDE SEQUENCE</scope>
</reference>